<keyword evidence="2" id="KW-0812">Transmembrane</keyword>
<reference evidence="3" key="1">
    <citation type="submission" date="2014-12" db="EMBL/GenBank/DDBJ databases">
        <title>Insight into the proteome of Arion vulgaris.</title>
        <authorList>
            <person name="Aradska J."/>
            <person name="Bulat T."/>
            <person name="Smidak R."/>
            <person name="Sarate P."/>
            <person name="Gangsoo J."/>
            <person name="Sialana F."/>
            <person name="Bilban M."/>
            <person name="Lubec G."/>
        </authorList>
    </citation>
    <scope>NUCLEOTIDE SEQUENCE</scope>
    <source>
        <tissue evidence="3">Skin</tissue>
    </source>
</reference>
<accession>A0A0B7A4K8</accession>
<feature type="compositionally biased region" description="Acidic residues" evidence="1">
    <location>
        <begin position="84"/>
        <end position="93"/>
    </location>
</feature>
<keyword evidence="2" id="KW-1133">Transmembrane helix</keyword>
<dbReference type="AlphaFoldDB" id="A0A0B7A4K8"/>
<keyword evidence="2" id="KW-0472">Membrane</keyword>
<protein>
    <submittedName>
        <fullName evidence="3">Uncharacterized protein</fullName>
    </submittedName>
</protein>
<evidence type="ECO:0000256" key="1">
    <source>
        <dbReference type="SAM" id="MobiDB-lite"/>
    </source>
</evidence>
<feature type="compositionally biased region" description="Acidic residues" evidence="1">
    <location>
        <begin position="28"/>
        <end position="42"/>
    </location>
</feature>
<feature type="compositionally biased region" description="Basic and acidic residues" evidence="1">
    <location>
        <begin position="162"/>
        <end position="173"/>
    </location>
</feature>
<feature type="non-terminal residue" evidence="3">
    <location>
        <position position="1"/>
    </location>
</feature>
<evidence type="ECO:0000313" key="3">
    <source>
        <dbReference type="EMBL" id="CEK74910.1"/>
    </source>
</evidence>
<evidence type="ECO:0000256" key="2">
    <source>
        <dbReference type="SAM" id="Phobius"/>
    </source>
</evidence>
<gene>
    <name evidence="3" type="primary">ORF93105</name>
</gene>
<feature type="transmembrane region" description="Helical" evidence="2">
    <location>
        <begin position="123"/>
        <end position="143"/>
    </location>
</feature>
<proteinExistence type="predicted"/>
<feature type="region of interest" description="Disordered" evidence="1">
    <location>
        <begin position="1"/>
        <end position="95"/>
    </location>
</feature>
<name>A0A0B7A4K8_9EUPU</name>
<sequence>KEVDENDLLIQKDNEEDSENDKAKYTNTDDESEAGNYDEDNKDDDRETEKEVDESDTLIQKDNEEDSEYDRTKWTNTGDGNEAGSDDDGQYDLDAEKNRIVEDVVDEELAKRNRLPTAPTSMVLFYTWMIVAVLIIVVGMSMYQSRCKGLRLPGTRPASPGSDKKRLLDHEFV</sequence>
<feature type="region of interest" description="Disordered" evidence="1">
    <location>
        <begin position="154"/>
        <end position="173"/>
    </location>
</feature>
<organism evidence="3">
    <name type="scientific">Arion vulgaris</name>
    <dbReference type="NCBI Taxonomy" id="1028688"/>
    <lineage>
        <taxon>Eukaryota</taxon>
        <taxon>Metazoa</taxon>
        <taxon>Spiralia</taxon>
        <taxon>Lophotrochozoa</taxon>
        <taxon>Mollusca</taxon>
        <taxon>Gastropoda</taxon>
        <taxon>Heterobranchia</taxon>
        <taxon>Euthyneura</taxon>
        <taxon>Panpulmonata</taxon>
        <taxon>Eupulmonata</taxon>
        <taxon>Stylommatophora</taxon>
        <taxon>Helicina</taxon>
        <taxon>Arionoidea</taxon>
        <taxon>Arionidae</taxon>
        <taxon>Arion</taxon>
    </lineage>
</organism>
<dbReference type="EMBL" id="HACG01028045">
    <property type="protein sequence ID" value="CEK74910.1"/>
    <property type="molecule type" value="Transcribed_RNA"/>
</dbReference>